<dbReference type="GO" id="GO:0010228">
    <property type="term" value="P:vegetative to reproductive phase transition of meristem"/>
    <property type="evidence" value="ECO:0007669"/>
    <property type="project" value="TreeGrafter"/>
</dbReference>
<evidence type="ECO:0008006" key="5">
    <source>
        <dbReference type="Google" id="ProtNLM"/>
    </source>
</evidence>
<keyword evidence="2" id="KW-0472">Membrane</keyword>
<dbReference type="HOGENOM" id="CLU_019915_1_0_1"/>
<feature type="transmembrane region" description="Helical" evidence="2">
    <location>
        <begin position="378"/>
        <end position="398"/>
    </location>
</feature>
<sequence>MLLRSPARSAPHLRSLLRARGFSSSASPSAATAAEGDDGKIVASVLFERLPVVIPKIHPVVYAFQEFSYSQIHPCPLSVLRVEWLAFRWRQQYRRKYPDDVLGKADARGKGDYQIDYVPAPRITEADKTNDRKSLQRALDNRLYLLLYGKAYGAPDDKPVWHFPEKVYDNEDTLRLCAESALKSVIGGLNNTYFVGNAPMAHMVVDQKEDSSVSSFKVPVGFLSKLWSFVSFLPFFLLLLLLGSIKAVLIGPIAAAIIFLGNSAVIIGLWPAHFIWTYYCVLKYVVAISGSLLGGIGYGVFIPLMATFEAVGEGVADKLTHCFLDGTVSTTAGACTVVHDVTDFCFHSYFSLMDELIRKLGDNETPIDIKLSYLPHSVLAVLIAVPFDVFMISGVALWKSPCMLLKGWQRLCEDLAGREGPFLETVCVPFAGLSIILWPLAVIGAVVASFLSSFFFGIRAGLIAYQICTLAASKLLLTDRPKYRKTDRMNNETGQNNEVRNVTSPLGEKKLHHKTMKALQRSKTFMETIQRLRPIQIWDWLFRSCELNGRILLSEGLISAEDMEECIIKGKCKKLSIKLPAWCILQCLIRSAKHDSHADDVEVTNFNWPKDRVFDWMLGPLLVIKEQMKQLELTEDEELCLRKLIMTNNNDKPSDWDDCGFPSSDNIRRAQLQAIIRRLQGIVVNLSWVPSFRRRFINLVKALYLEAVEVGAIDGSRSVKRKIEADAAPAPGSKFDDEDGDGSSNGAAAVGIDAV</sequence>
<reference evidence="3" key="2">
    <citation type="submission" date="2015-03" db="UniProtKB">
        <authorList>
            <consortium name="EnsemblPlants"/>
        </authorList>
    </citation>
    <scope>IDENTIFICATION</scope>
</reference>
<dbReference type="PANTHER" id="PTHR31133:SF2">
    <property type="entry name" value="EXPRESSED PROTEIN"/>
    <property type="match status" value="1"/>
</dbReference>
<dbReference type="eggNOG" id="KOG4548">
    <property type="taxonomic scope" value="Eukaryota"/>
</dbReference>
<keyword evidence="4" id="KW-1185">Reference proteome</keyword>
<evidence type="ECO:0000313" key="4">
    <source>
        <dbReference type="Proteomes" id="UP000026960"/>
    </source>
</evidence>
<dbReference type="Gene3D" id="3.90.79.10">
    <property type="entry name" value="Nucleoside Triphosphate Pyrophosphohydrolase"/>
    <property type="match status" value="1"/>
</dbReference>
<name>A0A0D3GFP0_9ORYZ</name>
<feature type="transmembrane region" description="Helical" evidence="2">
    <location>
        <begin position="249"/>
        <end position="272"/>
    </location>
</feature>
<dbReference type="Gramene" id="OBART06G11880.1">
    <property type="protein sequence ID" value="OBART06G11880.1"/>
    <property type="gene ID" value="OBART06G11880"/>
</dbReference>
<dbReference type="InterPro" id="IPR040229">
    <property type="entry name" value="At3g27390-like"/>
</dbReference>
<protein>
    <recommendedName>
        <fullName evidence="5">Ribosomal protein L46 N-terminal domain-containing protein</fullName>
    </recommendedName>
</protein>
<proteinExistence type="predicted"/>
<accession>A0A0D3GFP0</accession>
<dbReference type="EnsemblPlants" id="OBART06G11880.1">
    <property type="protein sequence ID" value="OBART06G11880.1"/>
    <property type="gene ID" value="OBART06G11880"/>
</dbReference>
<dbReference type="Proteomes" id="UP000026960">
    <property type="component" value="Chromosome 6"/>
</dbReference>
<evidence type="ECO:0000256" key="1">
    <source>
        <dbReference type="SAM" id="MobiDB-lite"/>
    </source>
</evidence>
<feature type="transmembrane region" description="Helical" evidence="2">
    <location>
        <begin position="284"/>
        <end position="306"/>
    </location>
</feature>
<dbReference type="AlphaFoldDB" id="A0A0D3GFP0"/>
<evidence type="ECO:0000256" key="2">
    <source>
        <dbReference type="SAM" id="Phobius"/>
    </source>
</evidence>
<dbReference type="PaxDb" id="65489-OBART06G11880.1"/>
<feature type="region of interest" description="Disordered" evidence="1">
    <location>
        <begin position="726"/>
        <end position="755"/>
    </location>
</feature>
<dbReference type="PANTHER" id="PTHR31133">
    <property type="entry name" value="MEMBRANE PROTEIN"/>
    <property type="match status" value="1"/>
</dbReference>
<keyword evidence="2" id="KW-1133">Transmembrane helix</keyword>
<feature type="transmembrane region" description="Helical" evidence="2">
    <location>
        <begin position="226"/>
        <end position="243"/>
    </location>
</feature>
<reference evidence="3" key="1">
    <citation type="journal article" date="2009" name="Rice">
        <title>De Novo Next Generation Sequencing of Plant Genomes.</title>
        <authorList>
            <person name="Rounsley S."/>
            <person name="Marri P.R."/>
            <person name="Yu Y."/>
            <person name="He R."/>
            <person name="Sisneros N."/>
            <person name="Goicoechea J.L."/>
            <person name="Lee S.J."/>
            <person name="Angelova A."/>
            <person name="Kudrna D."/>
            <person name="Luo M."/>
            <person name="Affourtit J."/>
            <person name="Desany B."/>
            <person name="Knight J."/>
            <person name="Niazi F."/>
            <person name="Egholm M."/>
            <person name="Wing R.A."/>
        </authorList>
    </citation>
    <scope>NUCLEOTIDE SEQUENCE [LARGE SCALE GENOMIC DNA]</scope>
    <source>
        <strain evidence="3">cv. IRGC 105608</strain>
    </source>
</reference>
<keyword evidence="2" id="KW-0812">Transmembrane</keyword>
<evidence type="ECO:0000313" key="3">
    <source>
        <dbReference type="EnsemblPlants" id="OBART06G11880.1"/>
    </source>
</evidence>
<feature type="transmembrane region" description="Helical" evidence="2">
    <location>
        <begin position="426"/>
        <end position="448"/>
    </location>
</feature>
<organism evidence="3">
    <name type="scientific">Oryza barthii</name>
    <dbReference type="NCBI Taxonomy" id="65489"/>
    <lineage>
        <taxon>Eukaryota</taxon>
        <taxon>Viridiplantae</taxon>
        <taxon>Streptophyta</taxon>
        <taxon>Embryophyta</taxon>
        <taxon>Tracheophyta</taxon>
        <taxon>Spermatophyta</taxon>
        <taxon>Magnoliopsida</taxon>
        <taxon>Liliopsida</taxon>
        <taxon>Poales</taxon>
        <taxon>Poaceae</taxon>
        <taxon>BOP clade</taxon>
        <taxon>Oryzoideae</taxon>
        <taxon>Oryzeae</taxon>
        <taxon>Oryzinae</taxon>
        <taxon>Oryza</taxon>
    </lineage>
</organism>